<dbReference type="CDD" id="cd15489">
    <property type="entry name" value="PHD_SF"/>
    <property type="match status" value="1"/>
</dbReference>
<sequence length="859" mass="95714">MDKICQTCGYGEKDFSRYLIYCTECWDTVEHIYCLGLSADDISEDFSWKCDSCPSTVELLAKVIKYGDKQDEKVEFAGSGPLRILDFALPDASAIPVVGPIWRGVFNTVGSLYTSLKGLEAFMPKTSYSKVVNLVQSMPPSIFFSMKKRCEVWPKDFDELGAAACNIGLYIFPEFLRNEADYNVLMEYMKSNDLAMTAKIKNLELLVFTSFEILAPEKRKIQGKYYLWGTFKEKEFRQESPSTCYRPSAVKNGTGKGVRAVGCPGEKTASLSTPLSTKTGAISKQWKTLKKTRKIRSHLRRECIPPLRPECKRARSKRGKERKVVSGNDQKATMLFQTSNKQSLAETCPIVEAPHPEECLPRVKIKIPKTTTVDESSVITSGKQVSAGLPNDMIDSSENIIKLKSSKVDDRSASQDPKELVPPLTTLTKERSQNNETLNICDVSRSSLGNPFDSKDCGEETISVKPIKGFNSQQQGSNWSATVRESRIIEGKSAEAEQLNCEDGIKLHGALLPNELLESSQLQLQDSSVYLASNPMNKAFLVPSVGNQEDSEVKEPNPSSNGQSNPFSKDEPLADHQYTVDKKVFHEVNSPADDGLPQFPPLEDQHEIPLEKGLSATPVIVDLEEEKPEAFIPSSVAPIVILDFDGEESPKSGSESFRESSFMTIPASILEMAGNYHDINSNCVGTQVGRYNIKSDLAPTLTKILEMHGDIALNCKIDPKVPLENICKAVQDLESVCLSGLRSHHVNHLRSVLQLGEAVGINVKWLCKRCNYLEKLASYLSQYPTLRSELAHTKKDIQHREEMLSSKRTMEANLLPEIKSLEAELEPLKEYKEKLDSALQYITSIFRTFHDKSLVVGLL</sequence>
<dbReference type="SUPFAM" id="SSF57903">
    <property type="entry name" value="FYVE/PHD zinc finger"/>
    <property type="match status" value="1"/>
</dbReference>
<evidence type="ECO:0000256" key="5">
    <source>
        <dbReference type="ARBA" id="ARBA00023163"/>
    </source>
</evidence>
<dbReference type="InterPro" id="IPR007942">
    <property type="entry name" value="PLipase-like"/>
</dbReference>
<keyword evidence="5" id="KW-0804">Transcription</keyword>
<accession>A0A803LHR9</accession>
<reference evidence="8" key="1">
    <citation type="journal article" date="2017" name="Nature">
        <title>The genome of Chenopodium quinoa.</title>
        <authorList>
            <person name="Jarvis D.E."/>
            <person name="Ho Y.S."/>
            <person name="Lightfoot D.J."/>
            <person name="Schmoeckel S.M."/>
            <person name="Li B."/>
            <person name="Borm T.J.A."/>
            <person name="Ohyanagi H."/>
            <person name="Mineta K."/>
            <person name="Michell C.T."/>
            <person name="Saber N."/>
            <person name="Kharbatia N.M."/>
            <person name="Rupper R.R."/>
            <person name="Sharp A.R."/>
            <person name="Dally N."/>
            <person name="Boughton B.A."/>
            <person name="Woo Y.H."/>
            <person name="Gao G."/>
            <person name="Schijlen E.G.W.M."/>
            <person name="Guo X."/>
            <person name="Momin A.A."/>
            <person name="Negrao S."/>
            <person name="Al-Babili S."/>
            <person name="Gehring C."/>
            <person name="Roessner U."/>
            <person name="Jung C."/>
            <person name="Murphy K."/>
            <person name="Arold S.T."/>
            <person name="Gojobori T."/>
            <person name="van der Linden C.G."/>
            <person name="van Loo E.N."/>
            <person name="Jellen E.N."/>
            <person name="Maughan P.J."/>
            <person name="Tester M."/>
        </authorList>
    </citation>
    <scope>NUCLEOTIDE SEQUENCE [LARGE SCALE GENOMIC DNA]</scope>
    <source>
        <strain evidence="8">cv. PI 614886</strain>
    </source>
</reference>
<keyword evidence="2" id="KW-0863">Zinc-finger</keyword>
<dbReference type="GO" id="GO:0034244">
    <property type="term" value="P:negative regulation of transcription elongation by RNA polymerase II"/>
    <property type="evidence" value="ECO:0007669"/>
    <property type="project" value="InterPro"/>
</dbReference>
<dbReference type="AlphaFoldDB" id="A0A803LHR9"/>
<dbReference type="GO" id="GO:0140566">
    <property type="term" value="F:histone reader activity"/>
    <property type="evidence" value="ECO:0007669"/>
    <property type="project" value="InterPro"/>
</dbReference>
<dbReference type="EnsemblPlants" id="AUR62013516-RA">
    <property type="protein sequence ID" value="AUR62013516-RA:cds"/>
    <property type="gene ID" value="AUR62013516"/>
</dbReference>
<dbReference type="PANTHER" id="PTHR33304:SF18">
    <property type="entry name" value="CHROMATIN REGULATOR PHD FAMILY-RELATED"/>
    <property type="match status" value="1"/>
</dbReference>
<organism evidence="8 9">
    <name type="scientific">Chenopodium quinoa</name>
    <name type="common">Quinoa</name>
    <dbReference type="NCBI Taxonomy" id="63459"/>
    <lineage>
        <taxon>Eukaryota</taxon>
        <taxon>Viridiplantae</taxon>
        <taxon>Streptophyta</taxon>
        <taxon>Embryophyta</taxon>
        <taxon>Tracheophyta</taxon>
        <taxon>Spermatophyta</taxon>
        <taxon>Magnoliopsida</taxon>
        <taxon>eudicotyledons</taxon>
        <taxon>Gunneridae</taxon>
        <taxon>Pentapetalae</taxon>
        <taxon>Caryophyllales</taxon>
        <taxon>Chenopodiaceae</taxon>
        <taxon>Chenopodioideae</taxon>
        <taxon>Atripliceae</taxon>
        <taxon>Chenopodium</taxon>
    </lineage>
</organism>
<reference evidence="8" key="2">
    <citation type="submission" date="2021-03" db="UniProtKB">
        <authorList>
            <consortium name="EnsemblPlants"/>
        </authorList>
    </citation>
    <scope>IDENTIFICATION</scope>
</reference>
<dbReference type="InterPro" id="IPR013083">
    <property type="entry name" value="Znf_RING/FYVE/PHD"/>
</dbReference>
<dbReference type="Proteomes" id="UP000596660">
    <property type="component" value="Unplaced"/>
</dbReference>
<evidence type="ECO:0000313" key="8">
    <source>
        <dbReference type="EnsemblPlants" id="AUR62013516-RA:cds"/>
    </source>
</evidence>
<dbReference type="PANTHER" id="PTHR33304">
    <property type="match status" value="1"/>
</dbReference>
<feature type="domain" description="AIPP2-like SPOC-like" evidence="7">
    <location>
        <begin position="102"/>
        <end position="231"/>
    </location>
</feature>
<keyword evidence="3" id="KW-0862">Zinc</keyword>
<dbReference type="Gramene" id="AUR62013516-RA">
    <property type="protein sequence ID" value="AUR62013516-RA:cds"/>
    <property type="gene ID" value="AUR62013516"/>
</dbReference>
<evidence type="ECO:0000259" key="7">
    <source>
        <dbReference type="Pfam" id="PF23121"/>
    </source>
</evidence>
<proteinExistence type="predicted"/>
<gene>
    <name evidence="8" type="primary">LOC110725816</name>
</gene>
<evidence type="ECO:0000256" key="2">
    <source>
        <dbReference type="ARBA" id="ARBA00022771"/>
    </source>
</evidence>
<dbReference type="Pfam" id="PF23121">
    <property type="entry name" value="SPOC_AIPP2"/>
    <property type="match status" value="1"/>
</dbReference>
<keyword evidence="9" id="KW-1185">Reference proteome</keyword>
<evidence type="ECO:0000313" key="9">
    <source>
        <dbReference type="Proteomes" id="UP000596660"/>
    </source>
</evidence>
<dbReference type="InterPro" id="IPR011011">
    <property type="entry name" value="Znf_FYVE_PHD"/>
</dbReference>
<dbReference type="InterPro" id="IPR049914">
    <property type="entry name" value="PHD1-3/5-6"/>
</dbReference>
<dbReference type="InterPro" id="IPR056280">
    <property type="entry name" value="AIPP2-like_SPOC"/>
</dbReference>
<keyword evidence="4" id="KW-0805">Transcription regulation</keyword>
<protein>
    <recommendedName>
        <fullName evidence="7">AIPP2-like SPOC-like domain-containing protein</fullName>
    </recommendedName>
</protein>
<feature type="region of interest" description="Disordered" evidence="6">
    <location>
        <begin position="546"/>
        <end position="572"/>
    </location>
</feature>
<keyword evidence="1" id="KW-0479">Metal-binding</keyword>
<evidence type="ECO:0000256" key="1">
    <source>
        <dbReference type="ARBA" id="ARBA00022723"/>
    </source>
</evidence>
<feature type="compositionally biased region" description="Polar residues" evidence="6">
    <location>
        <begin position="557"/>
        <end position="567"/>
    </location>
</feature>
<dbReference type="Pfam" id="PF05278">
    <property type="entry name" value="PEARLI-4"/>
    <property type="match status" value="1"/>
</dbReference>
<name>A0A803LHR9_CHEQI</name>
<dbReference type="Gene3D" id="3.30.40.10">
    <property type="entry name" value="Zinc/RING finger domain, C3HC4 (zinc finger)"/>
    <property type="match status" value="1"/>
</dbReference>
<dbReference type="GO" id="GO:0008270">
    <property type="term" value="F:zinc ion binding"/>
    <property type="evidence" value="ECO:0007669"/>
    <property type="project" value="UniProtKB-KW"/>
</dbReference>
<evidence type="ECO:0000256" key="6">
    <source>
        <dbReference type="SAM" id="MobiDB-lite"/>
    </source>
</evidence>
<evidence type="ECO:0000256" key="4">
    <source>
        <dbReference type="ARBA" id="ARBA00023015"/>
    </source>
</evidence>
<evidence type="ECO:0000256" key="3">
    <source>
        <dbReference type="ARBA" id="ARBA00022833"/>
    </source>
</evidence>